<dbReference type="EMBL" id="VOLQ01000005">
    <property type="protein sequence ID" value="TWX70278.1"/>
    <property type="molecule type" value="Genomic_DNA"/>
</dbReference>
<dbReference type="AlphaFoldDB" id="A0A5C6QNS8"/>
<dbReference type="RefSeq" id="WP_146798931.1">
    <property type="nucleotide sequence ID" value="NZ_VOLP01000008.1"/>
</dbReference>
<name>A0A5C6QNS8_9GAMM</name>
<dbReference type="Pfam" id="PF00571">
    <property type="entry name" value="CBS"/>
    <property type="match status" value="1"/>
</dbReference>
<dbReference type="Proteomes" id="UP000321525">
    <property type="component" value="Unassembled WGS sequence"/>
</dbReference>
<reference evidence="4 6" key="1">
    <citation type="submission" date="2019-07" db="EMBL/GenBank/DDBJ databases">
        <title>Genomes of sea-ice associated Colwellia species.</title>
        <authorList>
            <person name="Bowman J.P."/>
        </authorList>
    </citation>
    <scope>NUCLEOTIDE SEQUENCE [LARGE SCALE GENOMIC DNA]</scope>
    <source>
        <strain evidence="3 5">ACAM 607</strain>
        <strain evidence="4 6">IC036</strain>
    </source>
</reference>
<accession>A0A5C6QNS8</accession>
<evidence type="ECO:0000313" key="5">
    <source>
        <dbReference type="Proteomes" id="UP000321525"/>
    </source>
</evidence>
<evidence type="ECO:0000259" key="2">
    <source>
        <dbReference type="PROSITE" id="PS51371"/>
    </source>
</evidence>
<protein>
    <submittedName>
        <fullName evidence="4">CBS domain-containing protein</fullName>
    </submittedName>
</protein>
<dbReference type="Proteomes" id="UP000321917">
    <property type="component" value="Unassembled WGS sequence"/>
</dbReference>
<gene>
    <name evidence="3" type="ORF">ESZ26_06430</name>
    <name evidence="4" type="ORF">ESZ27_03920</name>
</gene>
<dbReference type="Gene3D" id="3.10.580.10">
    <property type="entry name" value="CBS-domain"/>
    <property type="match status" value="1"/>
</dbReference>
<evidence type="ECO:0000313" key="3">
    <source>
        <dbReference type="EMBL" id="TWX61025.1"/>
    </source>
</evidence>
<dbReference type="InterPro" id="IPR000644">
    <property type="entry name" value="CBS_dom"/>
</dbReference>
<dbReference type="PROSITE" id="PS51371">
    <property type="entry name" value="CBS"/>
    <property type="match status" value="1"/>
</dbReference>
<feature type="domain" description="CBS" evidence="2">
    <location>
        <begin position="113"/>
        <end position="171"/>
    </location>
</feature>
<keyword evidence="5" id="KW-1185">Reference proteome</keyword>
<dbReference type="SUPFAM" id="SSF54631">
    <property type="entry name" value="CBS-domain pair"/>
    <property type="match status" value="1"/>
</dbReference>
<dbReference type="InterPro" id="IPR046342">
    <property type="entry name" value="CBS_dom_sf"/>
</dbReference>
<evidence type="ECO:0000256" key="1">
    <source>
        <dbReference type="PROSITE-ProRule" id="PRU00703"/>
    </source>
</evidence>
<organism evidence="4 6">
    <name type="scientific">Colwellia hornerae</name>
    <dbReference type="NCBI Taxonomy" id="89402"/>
    <lineage>
        <taxon>Bacteria</taxon>
        <taxon>Pseudomonadati</taxon>
        <taxon>Pseudomonadota</taxon>
        <taxon>Gammaproteobacteria</taxon>
        <taxon>Alteromonadales</taxon>
        <taxon>Colwelliaceae</taxon>
        <taxon>Colwellia</taxon>
    </lineage>
</organism>
<dbReference type="SMART" id="SM00116">
    <property type="entry name" value="CBS"/>
    <property type="match status" value="2"/>
</dbReference>
<comment type="caution">
    <text evidence="4">The sequence shown here is derived from an EMBL/GenBank/DDBJ whole genome shotgun (WGS) entry which is preliminary data.</text>
</comment>
<dbReference type="EMBL" id="VOLR01000007">
    <property type="protein sequence ID" value="TWX61025.1"/>
    <property type="molecule type" value="Genomic_DNA"/>
</dbReference>
<evidence type="ECO:0000313" key="6">
    <source>
        <dbReference type="Proteomes" id="UP000321917"/>
    </source>
</evidence>
<dbReference type="OrthoDB" id="5295117at2"/>
<keyword evidence="1" id="KW-0129">CBS domain</keyword>
<proteinExistence type="predicted"/>
<sequence>MTCLQLFDLDLIDKIISPEDFHKISLDSPATDIFTDFKEHKALVIEGDTDAADTLKLMLKAHVKMKIVVSKTNDFLGIVSTNELSEQRIVAEVAKGSSRTEILVKDMMIPRYMLHALDYKDLENAKVNDVVSTLKNYGLRHCLVVDRSNHHIRGVISSSDIARKLHLHIDIITKTSFKDIFEVIHA</sequence>
<evidence type="ECO:0000313" key="4">
    <source>
        <dbReference type="EMBL" id="TWX70278.1"/>
    </source>
</evidence>